<evidence type="ECO:0000256" key="4">
    <source>
        <dbReference type="ARBA" id="ARBA00022544"/>
    </source>
</evidence>
<keyword evidence="6 8" id="KW-1133">Transmembrane helix</keyword>
<evidence type="ECO:0000313" key="10">
    <source>
        <dbReference type="Proteomes" id="UP000430345"/>
    </source>
</evidence>
<keyword evidence="3" id="KW-0813">Transport</keyword>
<evidence type="ECO:0000256" key="3">
    <source>
        <dbReference type="ARBA" id="ARBA00022448"/>
    </source>
</evidence>
<dbReference type="Pfam" id="PF03845">
    <property type="entry name" value="Spore_permease"/>
    <property type="match status" value="1"/>
</dbReference>
<dbReference type="EMBL" id="WHJC01000099">
    <property type="protein sequence ID" value="MPQ43722.1"/>
    <property type="molecule type" value="Genomic_DNA"/>
</dbReference>
<evidence type="ECO:0000313" key="9">
    <source>
        <dbReference type="EMBL" id="MPQ43722.1"/>
    </source>
</evidence>
<keyword evidence="10" id="KW-1185">Reference proteome</keyword>
<keyword evidence="5 8" id="KW-0812">Transmembrane</keyword>
<protein>
    <submittedName>
        <fullName evidence="9">GerAB/ArcD/ProY family transporter</fullName>
    </submittedName>
</protein>
<feature type="transmembrane region" description="Helical" evidence="8">
    <location>
        <begin position="9"/>
        <end position="31"/>
    </location>
</feature>
<feature type="transmembrane region" description="Helical" evidence="8">
    <location>
        <begin position="79"/>
        <end position="102"/>
    </location>
</feature>
<feature type="transmembrane region" description="Helical" evidence="8">
    <location>
        <begin position="214"/>
        <end position="239"/>
    </location>
</feature>
<feature type="transmembrane region" description="Helical" evidence="8">
    <location>
        <begin position="137"/>
        <end position="159"/>
    </location>
</feature>
<dbReference type="OrthoDB" id="2381188at2"/>
<comment type="caution">
    <text evidence="9">The sequence shown here is derived from an EMBL/GenBank/DDBJ whole genome shotgun (WGS) entry which is preliminary data.</text>
</comment>
<feature type="transmembrane region" description="Helical" evidence="8">
    <location>
        <begin position="329"/>
        <end position="349"/>
    </location>
</feature>
<feature type="transmembrane region" description="Helical" evidence="8">
    <location>
        <begin position="179"/>
        <end position="202"/>
    </location>
</feature>
<name>A0A6I1MN94_9CLOT</name>
<evidence type="ECO:0000256" key="6">
    <source>
        <dbReference type="ARBA" id="ARBA00022989"/>
    </source>
</evidence>
<dbReference type="GO" id="GO:0016020">
    <property type="term" value="C:membrane"/>
    <property type="evidence" value="ECO:0007669"/>
    <property type="project" value="UniProtKB-SubCell"/>
</dbReference>
<accession>A0A6I1MN94</accession>
<evidence type="ECO:0000256" key="1">
    <source>
        <dbReference type="ARBA" id="ARBA00004141"/>
    </source>
</evidence>
<evidence type="ECO:0000256" key="7">
    <source>
        <dbReference type="ARBA" id="ARBA00023136"/>
    </source>
</evidence>
<evidence type="ECO:0000256" key="8">
    <source>
        <dbReference type="SAM" id="Phobius"/>
    </source>
</evidence>
<feature type="transmembrane region" description="Helical" evidence="8">
    <location>
        <begin position="300"/>
        <end position="317"/>
    </location>
</feature>
<dbReference type="Proteomes" id="UP000430345">
    <property type="component" value="Unassembled WGS sequence"/>
</dbReference>
<dbReference type="PANTHER" id="PTHR34975">
    <property type="entry name" value="SPORE GERMINATION PROTEIN A2"/>
    <property type="match status" value="1"/>
</dbReference>
<reference evidence="9 10" key="1">
    <citation type="submission" date="2019-10" db="EMBL/GenBank/DDBJ databases">
        <title>The Genome Sequence of Clostridium tarantellae Isolated from Fish Brain.</title>
        <authorList>
            <person name="Bano L."/>
            <person name="Kiel M."/>
            <person name="Sales G."/>
            <person name="Doxey A.C."/>
            <person name="Mansfield M.J."/>
            <person name="Schiavone M."/>
            <person name="Rossetto O."/>
            <person name="Pirazzini M."/>
            <person name="Dobrindt U."/>
            <person name="Montecucco C."/>
        </authorList>
    </citation>
    <scope>NUCLEOTIDE SEQUENCE [LARGE SCALE GENOMIC DNA]</scope>
    <source>
        <strain evidence="9 10">DSM 3997</strain>
    </source>
</reference>
<keyword evidence="7 8" id="KW-0472">Membrane</keyword>
<feature type="transmembrane region" description="Helical" evidence="8">
    <location>
        <begin position="114"/>
        <end position="130"/>
    </location>
</feature>
<dbReference type="GO" id="GO:0009847">
    <property type="term" value="P:spore germination"/>
    <property type="evidence" value="ECO:0007669"/>
    <property type="project" value="InterPro"/>
</dbReference>
<proteinExistence type="inferred from homology"/>
<comment type="subcellular location">
    <subcellularLocation>
        <location evidence="1">Membrane</location>
        <topology evidence="1">Multi-pass membrane protein</topology>
    </subcellularLocation>
</comment>
<feature type="transmembrane region" description="Helical" evidence="8">
    <location>
        <begin position="37"/>
        <end position="58"/>
    </location>
</feature>
<sequence>MEKLTSRHFIFFIIGSMTISLISYPSLFIQWGKNDTWICTFFAAIIFLLFSFFTIGVMNNTKEYDFKSICFKTLGKFFGTIYLLIFSATIILTCIESTSINATSIHTNIFLDTPIWYSLLLFLITAYLISKNNFNSIIMVTSVSIIVVIFFTILINSFSIKYVDLGLILPLLKNESINNLIICTLKQLGSLSAFSLLLPIIYRVDDKKNFMKNTLASVFLILIILIGINFILIGTLGAFRCENIFFPQFIQSERIYFGGFVENGEIFVIIISMLAWIIKYLIATFSLYSLWKDKIKNKNIYFLFLALIVYAASYFLCRNTYFLFYILNYFQYVLLIVFFILPIIIYLLFNIKKAKK</sequence>
<gene>
    <name evidence="9" type="ORF">GBZ86_08125</name>
</gene>
<organism evidence="9 10">
    <name type="scientific">Clostridium tarantellae</name>
    <dbReference type="NCBI Taxonomy" id="39493"/>
    <lineage>
        <taxon>Bacteria</taxon>
        <taxon>Bacillati</taxon>
        <taxon>Bacillota</taxon>
        <taxon>Clostridia</taxon>
        <taxon>Eubacteriales</taxon>
        <taxon>Clostridiaceae</taxon>
        <taxon>Clostridium</taxon>
    </lineage>
</organism>
<dbReference type="InterPro" id="IPR004761">
    <property type="entry name" value="Spore_GerAB"/>
</dbReference>
<evidence type="ECO:0000256" key="5">
    <source>
        <dbReference type="ARBA" id="ARBA00022692"/>
    </source>
</evidence>
<comment type="similarity">
    <text evidence="2">Belongs to the amino acid-polyamine-organocation (APC) superfamily. Spore germination protein (SGP) (TC 2.A.3.9) family.</text>
</comment>
<keyword evidence="4" id="KW-0309">Germination</keyword>
<dbReference type="RefSeq" id="WP_152889495.1">
    <property type="nucleotide sequence ID" value="NZ_WHJC01000099.1"/>
</dbReference>
<evidence type="ECO:0000256" key="2">
    <source>
        <dbReference type="ARBA" id="ARBA00007998"/>
    </source>
</evidence>
<dbReference type="PANTHER" id="PTHR34975:SF2">
    <property type="entry name" value="SPORE GERMINATION PROTEIN A2"/>
    <property type="match status" value="1"/>
</dbReference>
<feature type="transmembrane region" description="Helical" evidence="8">
    <location>
        <begin position="266"/>
        <end position="288"/>
    </location>
</feature>
<dbReference type="AlphaFoldDB" id="A0A6I1MN94"/>